<protein>
    <submittedName>
        <fullName evidence="2">Uncharacterized protein</fullName>
    </submittedName>
</protein>
<dbReference type="Proteomes" id="UP000765509">
    <property type="component" value="Unassembled WGS sequence"/>
</dbReference>
<feature type="region of interest" description="Disordered" evidence="1">
    <location>
        <begin position="1"/>
        <end position="25"/>
    </location>
</feature>
<feature type="compositionally biased region" description="Acidic residues" evidence="1">
    <location>
        <begin position="80"/>
        <end position="95"/>
    </location>
</feature>
<evidence type="ECO:0000313" key="3">
    <source>
        <dbReference type="Proteomes" id="UP000765509"/>
    </source>
</evidence>
<gene>
    <name evidence="2" type="ORF">O181_025598</name>
</gene>
<feature type="region of interest" description="Disordered" evidence="1">
    <location>
        <begin position="74"/>
        <end position="119"/>
    </location>
</feature>
<organism evidence="2 3">
    <name type="scientific">Austropuccinia psidii MF-1</name>
    <dbReference type="NCBI Taxonomy" id="1389203"/>
    <lineage>
        <taxon>Eukaryota</taxon>
        <taxon>Fungi</taxon>
        <taxon>Dikarya</taxon>
        <taxon>Basidiomycota</taxon>
        <taxon>Pucciniomycotina</taxon>
        <taxon>Pucciniomycetes</taxon>
        <taxon>Pucciniales</taxon>
        <taxon>Sphaerophragmiaceae</taxon>
        <taxon>Austropuccinia</taxon>
    </lineage>
</organism>
<comment type="caution">
    <text evidence="2">The sequence shown here is derived from an EMBL/GenBank/DDBJ whole genome shotgun (WGS) entry which is preliminary data.</text>
</comment>
<name>A0A9Q3CKY3_9BASI</name>
<keyword evidence="3" id="KW-1185">Reference proteome</keyword>
<feature type="region of interest" description="Disordered" evidence="1">
    <location>
        <begin position="142"/>
        <end position="166"/>
    </location>
</feature>
<proteinExistence type="predicted"/>
<evidence type="ECO:0000256" key="1">
    <source>
        <dbReference type="SAM" id="MobiDB-lite"/>
    </source>
</evidence>
<feature type="compositionally biased region" description="Low complexity" evidence="1">
    <location>
        <begin position="146"/>
        <end position="157"/>
    </location>
</feature>
<accession>A0A9Q3CKY3</accession>
<reference evidence="2" key="1">
    <citation type="submission" date="2021-03" db="EMBL/GenBank/DDBJ databases">
        <title>Draft genome sequence of rust myrtle Austropuccinia psidii MF-1, a brazilian biotype.</title>
        <authorList>
            <person name="Quecine M.C."/>
            <person name="Pachon D.M.R."/>
            <person name="Bonatelli M.L."/>
            <person name="Correr F.H."/>
            <person name="Franceschini L.M."/>
            <person name="Leite T.F."/>
            <person name="Margarido G.R.A."/>
            <person name="Almeida C.A."/>
            <person name="Ferrarezi J.A."/>
            <person name="Labate C.A."/>
        </authorList>
    </citation>
    <scope>NUCLEOTIDE SEQUENCE</scope>
    <source>
        <strain evidence="2">MF-1</strain>
    </source>
</reference>
<dbReference type="AlphaFoldDB" id="A0A9Q3CKY3"/>
<feature type="compositionally biased region" description="Polar residues" evidence="1">
    <location>
        <begin position="110"/>
        <end position="119"/>
    </location>
</feature>
<dbReference type="EMBL" id="AVOT02008367">
    <property type="protein sequence ID" value="MBW0485883.1"/>
    <property type="molecule type" value="Genomic_DNA"/>
</dbReference>
<sequence>MQTRFQDRAQAVLTPTPRAPLDGTPEVPQLRAHLERGPFMEGVAPSIQEGRGPRRSSSFSGLVGTFSEISRTTLKVPGEEYAEEEENSVEDEGSENTEPAPTPVGASQDIGGSTLAQSNQPLSHQYEPFLLAIMQQMTQNMANVQEASSSEASKPPSFNTSSMKAPDLLDRTQPFNVRSFIQSFHLIFIMTRQISLKTERKLFIPLHLSLEWLKNGLSLIFPISPIKAQHNSSIIGPY</sequence>
<evidence type="ECO:0000313" key="2">
    <source>
        <dbReference type="EMBL" id="MBW0485883.1"/>
    </source>
</evidence>